<feature type="domain" description="Myosin motor" evidence="8">
    <location>
        <begin position="1"/>
        <end position="665"/>
    </location>
</feature>
<dbReference type="PANTHER" id="PTHR13140">
    <property type="entry name" value="MYOSIN"/>
    <property type="match status" value="1"/>
</dbReference>
<comment type="caution">
    <text evidence="6">Lacks conserved residue(s) required for the propagation of feature annotation.</text>
</comment>
<dbReference type="GO" id="GO:0016459">
    <property type="term" value="C:myosin complex"/>
    <property type="evidence" value="ECO:0007669"/>
    <property type="project" value="UniProtKB-KW"/>
</dbReference>
<keyword evidence="1 6" id="KW-0547">Nucleotide-binding</keyword>
<dbReference type="Pfam" id="PF00063">
    <property type="entry name" value="Myosin_head"/>
    <property type="match status" value="1"/>
</dbReference>
<organism evidence="9">
    <name type="scientific">Arcella intermedia</name>
    <dbReference type="NCBI Taxonomy" id="1963864"/>
    <lineage>
        <taxon>Eukaryota</taxon>
        <taxon>Amoebozoa</taxon>
        <taxon>Tubulinea</taxon>
        <taxon>Elardia</taxon>
        <taxon>Arcellinida</taxon>
        <taxon>Sphaerothecina</taxon>
        <taxon>Arcellidae</taxon>
        <taxon>Arcella</taxon>
    </lineage>
</organism>
<dbReference type="EMBL" id="GIBP01000077">
    <property type="protein sequence ID" value="NDV29046.1"/>
    <property type="molecule type" value="Transcribed_RNA"/>
</dbReference>
<dbReference type="SUPFAM" id="SSF52540">
    <property type="entry name" value="P-loop containing nucleoside triphosphate hydrolases"/>
    <property type="match status" value="1"/>
</dbReference>
<dbReference type="GO" id="GO:0000146">
    <property type="term" value="F:microfilament motor activity"/>
    <property type="evidence" value="ECO:0007669"/>
    <property type="project" value="TreeGrafter"/>
</dbReference>
<dbReference type="Gene3D" id="1.20.5.4820">
    <property type="match status" value="1"/>
</dbReference>
<dbReference type="GO" id="GO:0007015">
    <property type="term" value="P:actin filament organization"/>
    <property type="evidence" value="ECO:0007669"/>
    <property type="project" value="TreeGrafter"/>
</dbReference>
<name>A0A6B2KWF1_9EUKA</name>
<dbReference type="GO" id="GO:0005524">
    <property type="term" value="F:ATP binding"/>
    <property type="evidence" value="ECO:0007669"/>
    <property type="project" value="UniProtKB-UniRule"/>
</dbReference>
<dbReference type="PROSITE" id="PS51016">
    <property type="entry name" value="MYTH4"/>
    <property type="match status" value="1"/>
</dbReference>
<feature type="domain" description="MyTH4" evidence="7">
    <location>
        <begin position="1173"/>
        <end position="1315"/>
    </location>
</feature>
<evidence type="ECO:0000256" key="4">
    <source>
        <dbReference type="ARBA" id="ARBA00023175"/>
    </source>
</evidence>
<keyword evidence="4 6" id="KW-0505">Motor protein</keyword>
<dbReference type="InterPro" id="IPR027417">
    <property type="entry name" value="P-loop_NTPase"/>
</dbReference>
<keyword evidence="2 6" id="KW-0067">ATP-binding</keyword>
<evidence type="ECO:0000256" key="6">
    <source>
        <dbReference type="PROSITE-ProRule" id="PRU00782"/>
    </source>
</evidence>
<comment type="similarity">
    <text evidence="6">Belongs to the TRAFAC class myosin-kinesin ATPase superfamily. Myosin family.</text>
</comment>
<dbReference type="PRINTS" id="PR00193">
    <property type="entry name" value="MYOSINHEAVY"/>
</dbReference>
<dbReference type="InterPro" id="IPR036961">
    <property type="entry name" value="Kinesin_motor_dom_sf"/>
</dbReference>
<dbReference type="SMART" id="SM00139">
    <property type="entry name" value="MyTH4"/>
    <property type="match status" value="1"/>
</dbReference>
<dbReference type="GO" id="GO:0051015">
    <property type="term" value="F:actin filament binding"/>
    <property type="evidence" value="ECO:0007669"/>
    <property type="project" value="TreeGrafter"/>
</dbReference>
<protein>
    <recommendedName>
        <fullName evidence="10">Myosin motor domain-containing protein</fullName>
    </recommendedName>
</protein>
<dbReference type="PANTHER" id="PTHR13140:SF706">
    <property type="entry name" value="DILUTE CLASS UNCONVENTIONAL MYOSIN, ISOFORM C"/>
    <property type="match status" value="1"/>
</dbReference>
<dbReference type="PROSITE" id="PS51456">
    <property type="entry name" value="MYOSIN_MOTOR"/>
    <property type="match status" value="1"/>
</dbReference>
<dbReference type="Gene3D" id="3.40.850.10">
    <property type="entry name" value="Kinesin motor domain"/>
    <property type="match status" value="1"/>
</dbReference>
<reference evidence="9" key="1">
    <citation type="journal article" date="2020" name="J. Eukaryot. Microbiol.">
        <title>De novo Sequencing, Assembly and Annotation of the Transcriptome for the Free-Living Testate Amoeba Arcella intermedia.</title>
        <authorList>
            <person name="Ribeiro G.M."/>
            <person name="Porfirio-Sousa A.L."/>
            <person name="Maurer-Alcala X.X."/>
            <person name="Katz L.A."/>
            <person name="Lahr D.J.G."/>
        </authorList>
    </citation>
    <scope>NUCLEOTIDE SEQUENCE</scope>
</reference>
<evidence type="ECO:0000256" key="3">
    <source>
        <dbReference type="ARBA" id="ARBA00023123"/>
    </source>
</evidence>
<proteinExistence type="inferred from homology"/>
<dbReference type="InterPro" id="IPR001609">
    <property type="entry name" value="Myosin_head_motor_dom-like"/>
</dbReference>
<dbReference type="Gene3D" id="1.25.40.530">
    <property type="entry name" value="MyTH4 domain"/>
    <property type="match status" value="1"/>
</dbReference>
<dbReference type="InterPro" id="IPR038185">
    <property type="entry name" value="MyTH4_dom_sf"/>
</dbReference>
<feature type="binding site" evidence="6">
    <location>
        <begin position="90"/>
        <end position="97"/>
    </location>
    <ligand>
        <name>ATP</name>
        <dbReference type="ChEBI" id="CHEBI:30616"/>
    </ligand>
</feature>
<dbReference type="SMART" id="SM00242">
    <property type="entry name" value="MYSc"/>
    <property type="match status" value="1"/>
</dbReference>
<dbReference type="Gene3D" id="1.20.58.530">
    <property type="match status" value="1"/>
</dbReference>
<dbReference type="CDD" id="cd00124">
    <property type="entry name" value="MYSc"/>
    <property type="match status" value="1"/>
</dbReference>
<evidence type="ECO:0000259" key="7">
    <source>
        <dbReference type="PROSITE" id="PS51016"/>
    </source>
</evidence>
<dbReference type="GO" id="GO:0016020">
    <property type="term" value="C:membrane"/>
    <property type="evidence" value="ECO:0007669"/>
    <property type="project" value="TreeGrafter"/>
</dbReference>
<accession>A0A6B2KWF1</accession>
<evidence type="ECO:0000259" key="8">
    <source>
        <dbReference type="PROSITE" id="PS51456"/>
    </source>
</evidence>
<evidence type="ECO:0008006" key="10">
    <source>
        <dbReference type="Google" id="ProtNLM"/>
    </source>
</evidence>
<keyword evidence="5 6" id="KW-0009">Actin-binding</keyword>
<evidence type="ECO:0000256" key="1">
    <source>
        <dbReference type="ARBA" id="ARBA00022741"/>
    </source>
</evidence>
<sequence length="1356" mass="155014">MVLLDDMNIPLIMHTLRERCKTDQIYTNVGTILISINPYKMLPLYTPAMMEKYSKRGDKELPPHPFIIGDRCYLNLWDDDGQNQSILVSGESGAGKTEATKVILNYLADVAGSSSGVEQKILRANPILEAFGNAKTIRNNNSSRFGKWMEIHFDKKRSICGARILSYLLEKSRVPWQTPNERNYHIFYQLLKGAEPALLKELGLGTVQDYVYTSKSGCTAVDGMDDAHEFNETKKSFLELDFTEEEIKSVFKIVAAVLHLGNLVFKKNPQDETKSMVDNIQVLQQIAKLLEIDGEALKKALTSRTFIIGNRKEEATLVPLDVSQAEEGRDSMAKHLYGALFEGLVKRINSTLSKGLSGDTKFIGILDIFGFEIFQNNSFEQLCINFTNEKLQQKFNSTTFKEEEAVYTREKIKFEHVDFIDNQSVLDLIEAKNPPGVMVLLDEELRMPQKSDKNFLQKCLNKHDKNDRFKKPIKLQDAFTVVHYAGEVTYNCNGFLEKNHDRMYDDLLDSITATKSKFLTQVLQEADIAGKSRTSLGGQFRQQLSSLMEMINKTYPHYIRCIKPNEKKAHAAKEFDAPMSLKQLTYAGVFEAVSIRRQGYPFRLTHERFYKRYRCLTPNIKGGNYLQNCREMLKTIQADLSGVQVGASMILYKSKEQRDLDLFRNLAVRKLLIQLQAYWKRYRNIEDYKMMNKVRMECRDALKGRQLAVIEKVLSGPCKDCPFKFKEILDLEKLRHYLLEEIRLDKLFSSLLPKIQDLFEPAKSDMDDLKKGIADADAVGLNNKWSTQAREIGGLLDKRATLLKATENALANSLESALQDCLKEAQVLKVKSSEPLLVKAQKELDRIKEERTHINELLKILSVPPNPLYSGVTINEEGETALSESAKSALVDRHSLAKNFGLLTPEGKKALITATMVLQIRSALMQENWGDPLEQTLLQTRQVETYPAPEIKAAFDHLSLLRRIEETVTNLQKAAQEFDAPSLEVNLAIAQNLRMEGIPPYIELMEKIKAIYAALNDAIYSKTMEKIDYSLHLASEIGYNRQDYNDCWTVRICVEGLLNELKVALETIPEREDLNELNERCRAIGFRNDSVVQLEHLLGLDDPDLFKRQEQAAGQLNNHPRRIAKRNQLKEIFFNRFGKTIIWDQCAIFRSPADFAKSKIIGKDKVKNSMLQWSKETIPTSLTTIEDKLLLKEAVRNFKNIMGWSGDKQVQYPQMVAREVVEKGCQLPALRDEIYVQIIKQLTDNPNNESTQKLWQLMQLCLLHFPPTNMFEHYLESFLRNKGGEPRWYTIRTLHDTQENGVQPVPSGEQIDVLIKQQYPSTREPIDVHRPTLAAKTPVDQVIAINNARYSSTPSY</sequence>
<dbReference type="Pfam" id="PF00784">
    <property type="entry name" value="MyTH4"/>
    <property type="match status" value="1"/>
</dbReference>
<dbReference type="Gene3D" id="1.10.10.820">
    <property type="match status" value="1"/>
</dbReference>
<keyword evidence="3 6" id="KW-0518">Myosin</keyword>
<dbReference type="FunFam" id="1.10.10.820:FF:000001">
    <property type="entry name" value="Myosin heavy chain"/>
    <property type="match status" value="1"/>
</dbReference>
<evidence type="ECO:0000256" key="2">
    <source>
        <dbReference type="ARBA" id="ARBA00022840"/>
    </source>
</evidence>
<evidence type="ECO:0000313" key="9">
    <source>
        <dbReference type="EMBL" id="NDV29046.1"/>
    </source>
</evidence>
<dbReference type="GO" id="GO:0005737">
    <property type="term" value="C:cytoplasm"/>
    <property type="evidence" value="ECO:0007669"/>
    <property type="project" value="TreeGrafter"/>
</dbReference>
<dbReference type="InterPro" id="IPR000857">
    <property type="entry name" value="MyTH4_dom"/>
</dbReference>
<dbReference type="Gene3D" id="1.20.120.720">
    <property type="entry name" value="Myosin VI head, motor domain, U50 subdomain"/>
    <property type="match status" value="1"/>
</dbReference>
<evidence type="ECO:0000256" key="5">
    <source>
        <dbReference type="ARBA" id="ARBA00023203"/>
    </source>
</evidence>